<sequence>MLNGYIQTIKMFITRRKIVKDTSVDHPQKIQMSQRFCLCSTYLFLKERSNILKLLTRRLP</sequence>
<protein>
    <submittedName>
        <fullName evidence="1">Uncharacterized protein</fullName>
    </submittedName>
</protein>
<dbReference type="Proteomes" id="UP000316621">
    <property type="component" value="Chromosome 8"/>
</dbReference>
<dbReference type="EMBL" id="CM010722">
    <property type="protein sequence ID" value="RZC75443.1"/>
    <property type="molecule type" value="Genomic_DNA"/>
</dbReference>
<dbReference type="AlphaFoldDB" id="A0A4Y7KQ22"/>
<evidence type="ECO:0000313" key="1">
    <source>
        <dbReference type="EMBL" id="RZC75443.1"/>
    </source>
</evidence>
<keyword evidence="2" id="KW-1185">Reference proteome</keyword>
<proteinExistence type="predicted"/>
<evidence type="ECO:0000313" key="2">
    <source>
        <dbReference type="Proteomes" id="UP000316621"/>
    </source>
</evidence>
<accession>A0A4Y7KQ22</accession>
<gene>
    <name evidence="1" type="ORF">C5167_050922</name>
</gene>
<organism evidence="1 2">
    <name type="scientific">Papaver somniferum</name>
    <name type="common">Opium poppy</name>
    <dbReference type="NCBI Taxonomy" id="3469"/>
    <lineage>
        <taxon>Eukaryota</taxon>
        <taxon>Viridiplantae</taxon>
        <taxon>Streptophyta</taxon>
        <taxon>Embryophyta</taxon>
        <taxon>Tracheophyta</taxon>
        <taxon>Spermatophyta</taxon>
        <taxon>Magnoliopsida</taxon>
        <taxon>Ranunculales</taxon>
        <taxon>Papaveraceae</taxon>
        <taxon>Papaveroideae</taxon>
        <taxon>Papaver</taxon>
    </lineage>
</organism>
<dbReference type="Gramene" id="RZC75443">
    <property type="protein sequence ID" value="RZC75443"/>
    <property type="gene ID" value="C5167_050922"/>
</dbReference>
<name>A0A4Y7KQ22_PAPSO</name>
<reference evidence="1 2" key="1">
    <citation type="journal article" date="2018" name="Science">
        <title>The opium poppy genome and morphinan production.</title>
        <authorList>
            <person name="Guo L."/>
            <person name="Winzer T."/>
            <person name="Yang X."/>
            <person name="Li Y."/>
            <person name="Ning Z."/>
            <person name="He Z."/>
            <person name="Teodor R."/>
            <person name="Lu Y."/>
            <person name="Bowser T.A."/>
            <person name="Graham I.A."/>
            <person name="Ye K."/>
        </authorList>
    </citation>
    <scope>NUCLEOTIDE SEQUENCE [LARGE SCALE GENOMIC DNA]</scope>
    <source>
        <strain evidence="2">cv. HN1</strain>
        <tissue evidence="1">Leaves</tissue>
    </source>
</reference>